<name>A0A0K1E6I4_CHOCO</name>
<evidence type="ECO:0000313" key="5">
    <source>
        <dbReference type="Proteomes" id="UP000067626"/>
    </source>
</evidence>
<dbReference type="EMBL" id="CP012159">
    <property type="protein sequence ID" value="AKT36485.1"/>
    <property type="molecule type" value="Genomic_DNA"/>
</dbReference>
<dbReference type="Gene3D" id="3.90.550.10">
    <property type="entry name" value="Spore Coat Polysaccharide Biosynthesis Protein SpsA, Chain A"/>
    <property type="match status" value="1"/>
</dbReference>
<reference evidence="4 5" key="1">
    <citation type="submission" date="2015-07" db="EMBL/GenBank/DDBJ databases">
        <title>Genome analysis of myxobacterium Chondromyces crocatus Cm c5 reveals a high potential for natural compound synthesis and the genetic basis for the loss of fruiting body formation.</title>
        <authorList>
            <person name="Zaburannyi N."/>
            <person name="Bunk B."/>
            <person name="Maier J."/>
            <person name="Overmann J."/>
            <person name="Mueller R."/>
        </authorList>
    </citation>
    <scope>NUCLEOTIDE SEQUENCE [LARGE SCALE GENOMIC DNA]</scope>
    <source>
        <strain evidence="4 5">Cm c5</strain>
    </source>
</reference>
<dbReference type="PANTHER" id="PTHR43511">
    <property type="match status" value="1"/>
</dbReference>
<evidence type="ECO:0000256" key="2">
    <source>
        <dbReference type="ARBA" id="ARBA00022679"/>
    </source>
</evidence>
<dbReference type="OrthoDB" id="9804758at2"/>
<dbReference type="RefSeq" id="WP_050428995.1">
    <property type="nucleotide sequence ID" value="NZ_CP012159.1"/>
</dbReference>
<comment type="similarity">
    <text evidence="1">Belongs to the UDPGP type 1 family.</text>
</comment>
<dbReference type="STRING" id="52.CMC5_006010"/>
<dbReference type="Proteomes" id="UP000067626">
    <property type="component" value="Chromosome"/>
</dbReference>
<dbReference type="GO" id="GO:0003983">
    <property type="term" value="F:UTP:glucose-1-phosphate uridylyltransferase activity"/>
    <property type="evidence" value="ECO:0007669"/>
    <property type="project" value="InterPro"/>
</dbReference>
<protein>
    <recommendedName>
        <fullName evidence="6">UTP--glucose-1-phosphate uridylyltransferase</fullName>
    </recommendedName>
</protein>
<keyword evidence="3" id="KW-0548">Nucleotidyltransferase</keyword>
<keyword evidence="5" id="KW-1185">Reference proteome</keyword>
<dbReference type="AlphaFoldDB" id="A0A0K1E6I4"/>
<proteinExistence type="inferred from homology"/>
<dbReference type="InterPro" id="IPR016267">
    <property type="entry name" value="UDPGP_trans"/>
</dbReference>
<dbReference type="InterPro" id="IPR029044">
    <property type="entry name" value="Nucleotide-diphossugar_trans"/>
</dbReference>
<evidence type="ECO:0000256" key="3">
    <source>
        <dbReference type="ARBA" id="ARBA00022695"/>
    </source>
</evidence>
<evidence type="ECO:0000256" key="1">
    <source>
        <dbReference type="ARBA" id="ARBA00010401"/>
    </source>
</evidence>
<keyword evidence="2" id="KW-0808">Transferase</keyword>
<sequence length="377" mass="41155">MALRAQLATLPASLLERLRTRGFDPEQLLRWATLVGQERDARNRLSGTVEPPAPEDIADIPAEGTPAQARYRALGLEALRRGEVALCVLAGGMATRMGGVVKALVEVLPGRTFLDLRLGESEHLARVAGVPVPLWLMTSEATEKPIREALGPRLGSEGDRYATFEQHVALRLTPSGELFLDEAGEPSVYATGHGDLPDALRRSGLLERFIARGGRVVWMANLDNLGASVDPVILGWHLAHGGPLSVEVVDKVGSDKGGGPLRWDGRTIIAEDFRLPLGFDAQQVPVFNTNTFLVSATALQDLSMEWTYVEVEKKVGDRDAVQFERILNELTIGLPARVLRVPRDGLASRFLPVKDVAELERRRPEIEAVARSRGMIP</sequence>
<dbReference type="SUPFAM" id="SSF53448">
    <property type="entry name" value="Nucleotide-diphospho-sugar transferases"/>
    <property type="match status" value="1"/>
</dbReference>
<accession>A0A0K1E6I4</accession>
<organism evidence="4 5">
    <name type="scientific">Chondromyces crocatus</name>
    <dbReference type="NCBI Taxonomy" id="52"/>
    <lineage>
        <taxon>Bacteria</taxon>
        <taxon>Pseudomonadati</taxon>
        <taxon>Myxococcota</taxon>
        <taxon>Polyangia</taxon>
        <taxon>Polyangiales</taxon>
        <taxon>Polyangiaceae</taxon>
        <taxon>Chondromyces</taxon>
    </lineage>
</organism>
<dbReference type="Pfam" id="PF01704">
    <property type="entry name" value="UDPGP"/>
    <property type="match status" value="1"/>
</dbReference>
<evidence type="ECO:0008006" key="6">
    <source>
        <dbReference type="Google" id="ProtNLM"/>
    </source>
</evidence>
<dbReference type="GO" id="GO:0006011">
    <property type="term" value="P:UDP-alpha-D-glucose metabolic process"/>
    <property type="evidence" value="ECO:0007669"/>
    <property type="project" value="InterPro"/>
</dbReference>
<dbReference type="KEGG" id="ccro:CMC5_006010"/>
<dbReference type="InterPro" id="IPR002618">
    <property type="entry name" value="UDPGP_fam"/>
</dbReference>
<evidence type="ECO:0000313" key="4">
    <source>
        <dbReference type="EMBL" id="AKT36485.1"/>
    </source>
</evidence>
<gene>
    <name evidence="4" type="ORF">CMC5_006010</name>
</gene>